<dbReference type="AlphaFoldDB" id="A0AAV7MGY4"/>
<dbReference type="EMBL" id="JANPWB010000014">
    <property type="protein sequence ID" value="KAJ1101163.1"/>
    <property type="molecule type" value="Genomic_DNA"/>
</dbReference>
<comment type="caution">
    <text evidence="1">The sequence shown here is derived from an EMBL/GenBank/DDBJ whole genome shotgun (WGS) entry which is preliminary data.</text>
</comment>
<reference evidence="1" key="1">
    <citation type="journal article" date="2022" name="bioRxiv">
        <title>Sequencing and chromosome-scale assembly of the giantPleurodeles waltlgenome.</title>
        <authorList>
            <person name="Brown T."/>
            <person name="Elewa A."/>
            <person name="Iarovenko S."/>
            <person name="Subramanian E."/>
            <person name="Araus A.J."/>
            <person name="Petzold A."/>
            <person name="Susuki M."/>
            <person name="Suzuki K.-i.T."/>
            <person name="Hayashi T."/>
            <person name="Toyoda A."/>
            <person name="Oliveira C."/>
            <person name="Osipova E."/>
            <person name="Leigh N.D."/>
            <person name="Simon A."/>
            <person name="Yun M.H."/>
        </authorList>
    </citation>
    <scope>NUCLEOTIDE SEQUENCE</scope>
    <source>
        <strain evidence="1">20211129_DDA</strain>
        <tissue evidence="1">Liver</tissue>
    </source>
</reference>
<protein>
    <submittedName>
        <fullName evidence="1">Uncharacterized protein</fullName>
    </submittedName>
</protein>
<keyword evidence="2" id="KW-1185">Reference proteome</keyword>
<name>A0AAV7MGY4_PLEWA</name>
<accession>A0AAV7MGY4</accession>
<sequence>MQTGVYGLGPQLTHTHSVHDGRFVCPTYDHALGRRLHRSQRSRRRTMCSWTGARWTQARTLRGTGTRRVTEGAVLGALSEERG</sequence>
<evidence type="ECO:0000313" key="2">
    <source>
        <dbReference type="Proteomes" id="UP001066276"/>
    </source>
</evidence>
<organism evidence="1 2">
    <name type="scientific">Pleurodeles waltl</name>
    <name type="common">Iberian ribbed newt</name>
    <dbReference type="NCBI Taxonomy" id="8319"/>
    <lineage>
        <taxon>Eukaryota</taxon>
        <taxon>Metazoa</taxon>
        <taxon>Chordata</taxon>
        <taxon>Craniata</taxon>
        <taxon>Vertebrata</taxon>
        <taxon>Euteleostomi</taxon>
        <taxon>Amphibia</taxon>
        <taxon>Batrachia</taxon>
        <taxon>Caudata</taxon>
        <taxon>Salamandroidea</taxon>
        <taxon>Salamandridae</taxon>
        <taxon>Pleurodelinae</taxon>
        <taxon>Pleurodeles</taxon>
    </lineage>
</organism>
<gene>
    <name evidence="1" type="ORF">NDU88_006235</name>
</gene>
<proteinExistence type="predicted"/>
<evidence type="ECO:0000313" key="1">
    <source>
        <dbReference type="EMBL" id="KAJ1101163.1"/>
    </source>
</evidence>
<dbReference type="Proteomes" id="UP001066276">
    <property type="component" value="Chromosome 10"/>
</dbReference>